<accession>A0A433CW00</accession>
<evidence type="ECO:0000313" key="2">
    <source>
        <dbReference type="Proteomes" id="UP000268093"/>
    </source>
</evidence>
<gene>
    <name evidence="1" type="ORF">BC936DRAFT_138056</name>
</gene>
<dbReference type="AlphaFoldDB" id="A0A433CW00"/>
<keyword evidence="2" id="KW-1185">Reference proteome</keyword>
<proteinExistence type="predicted"/>
<organism evidence="1 2">
    <name type="scientific">Jimgerdemannia flammicorona</name>
    <dbReference type="NCBI Taxonomy" id="994334"/>
    <lineage>
        <taxon>Eukaryota</taxon>
        <taxon>Fungi</taxon>
        <taxon>Fungi incertae sedis</taxon>
        <taxon>Mucoromycota</taxon>
        <taxon>Mucoromycotina</taxon>
        <taxon>Endogonomycetes</taxon>
        <taxon>Endogonales</taxon>
        <taxon>Endogonaceae</taxon>
        <taxon>Jimgerdemannia</taxon>
    </lineage>
</organism>
<evidence type="ECO:0000313" key="1">
    <source>
        <dbReference type="EMBL" id="RUP42806.1"/>
    </source>
</evidence>
<dbReference type="Proteomes" id="UP000268093">
    <property type="component" value="Unassembled WGS sequence"/>
</dbReference>
<reference evidence="1 2" key="1">
    <citation type="journal article" date="2018" name="New Phytol.">
        <title>Phylogenomics of Endogonaceae and evolution of mycorrhizas within Mucoromycota.</title>
        <authorList>
            <person name="Chang Y."/>
            <person name="Desiro A."/>
            <person name="Na H."/>
            <person name="Sandor L."/>
            <person name="Lipzen A."/>
            <person name="Clum A."/>
            <person name="Barry K."/>
            <person name="Grigoriev I.V."/>
            <person name="Martin F.M."/>
            <person name="Stajich J.E."/>
            <person name="Smith M.E."/>
            <person name="Bonito G."/>
            <person name="Spatafora J.W."/>
        </authorList>
    </citation>
    <scope>NUCLEOTIDE SEQUENCE [LARGE SCALE GENOMIC DNA]</scope>
    <source>
        <strain evidence="1 2">GMNB39</strain>
    </source>
</reference>
<name>A0A433CW00_9FUNG</name>
<protein>
    <submittedName>
        <fullName evidence="1">Uncharacterized protein</fullName>
    </submittedName>
</protein>
<sequence length="101" mass="10599">MHFKLAPGHSKCVVAMVTGLPQRSKLLARLQNNVLPIGLRQAPGPTLELAPGPTLELAPGPTLELAPGQSSASTSPVVDRATAKPLAQQLNKLFTYLPAVK</sequence>
<dbReference type="EMBL" id="RBNI01012387">
    <property type="protein sequence ID" value="RUP42806.1"/>
    <property type="molecule type" value="Genomic_DNA"/>
</dbReference>
<comment type="caution">
    <text evidence="1">The sequence shown here is derived from an EMBL/GenBank/DDBJ whole genome shotgun (WGS) entry which is preliminary data.</text>
</comment>